<evidence type="ECO:0000313" key="3">
    <source>
        <dbReference type="EMBL" id="ADP81191.1"/>
    </source>
</evidence>
<feature type="transmembrane region" description="Helical" evidence="2">
    <location>
        <begin position="160"/>
        <end position="181"/>
    </location>
</feature>
<keyword evidence="2" id="KW-0812">Transmembrane</keyword>
<dbReference type="HOGENOM" id="CLU_813179_0_0_11"/>
<sequence length="377" mass="39868">MPSHDVKPGRAARRRRPAGRPRALAGPASRWIRHVMTSSRALLPERPETRLAAMVIGLLLVALALVEGVTSWQMIVTRAARAQATAVAVGTLDPSHQQYKDEIWVRWVDAGGDPHTQGVSTNDDVAPKPGTTFSVAYDPRHPSAPAYLSGPATEVNDSHIVLAPGILYGVSLVAQFLCWCGRRARSRWTSRLPARPMTAVAYSANYPRGNRADDLFRLVGPSTWLRLSPPDGASSAPGAAVWQRVMWNPTFEGASARGAVTVRGTPAVDHVVGVELADGTQLVPIGPVRDRPRNRLLLTELGAKPRQGNRPRPPLARNATVCLLAPAAALVGAVGGFLSHSSASSILGGVFASLGCALAGAALVINGWALTGGAPRR</sequence>
<feature type="transmembrane region" description="Helical" evidence="2">
    <location>
        <begin position="49"/>
        <end position="66"/>
    </location>
</feature>
<organism evidence="3 4">
    <name type="scientific">Pseudofrankia inefficax (strain DSM 45817 / CECT 9037 / DDB 130130 / EuI1c)</name>
    <name type="common">Frankia inefficax</name>
    <dbReference type="NCBI Taxonomy" id="298654"/>
    <lineage>
        <taxon>Bacteria</taxon>
        <taxon>Bacillati</taxon>
        <taxon>Actinomycetota</taxon>
        <taxon>Actinomycetes</taxon>
        <taxon>Frankiales</taxon>
        <taxon>Frankiaceae</taxon>
        <taxon>Pseudofrankia</taxon>
    </lineage>
</organism>
<keyword evidence="2" id="KW-0472">Membrane</keyword>
<evidence type="ECO:0000256" key="1">
    <source>
        <dbReference type="SAM" id="MobiDB-lite"/>
    </source>
</evidence>
<accession>E3ITZ8</accession>
<feature type="compositionally biased region" description="Basic residues" evidence="1">
    <location>
        <begin position="10"/>
        <end position="19"/>
    </location>
</feature>
<evidence type="ECO:0000313" key="4">
    <source>
        <dbReference type="Proteomes" id="UP000002484"/>
    </source>
</evidence>
<dbReference type="AlphaFoldDB" id="E3ITZ8"/>
<proteinExistence type="predicted"/>
<reference evidence="3 4" key="1">
    <citation type="submission" date="2010-10" db="EMBL/GenBank/DDBJ databases">
        <title>Complete sequence of Frankia sp. EuI1c.</title>
        <authorList>
            <consortium name="US DOE Joint Genome Institute"/>
            <person name="Lucas S."/>
            <person name="Copeland A."/>
            <person name="Lapidus A."/>
            <person name="Cheng J.-F."/>
            <person name="Bruce D."/>
            <person name="Goodwin L."/>
            <person name="Pitluck S."/>
            <person name="Chertkov O."/>
            <person name="Detter J.C."/>
            <person name="Han C."/>
            <person name="Tapia R."/>
            <person name="Land M."/>
            <person name="Hauser L."/>
            <person name="Jeffries C."/>
            <person name="Kyrpides N."/>
            <person name="Ivanova N."/>
            <person name="Mikhailova N."/>
            <person name="Beauchemin N."/>
            <person name="Sen A."/>
            <person name="Sur S.A."/>
            <person name="Gtari M."/>
            <person name="Wall L."/>
            <person name="Tisa L."/>
            <person name="Woyke T."/>
        </authorList>
    </citation>
    <scope>NUCLEOTIDE SEQUENCE [LARGE SCALE GENOMIC DNA]</scope>
    <source>
        <strain evidence="4">DSM 45817 / CECT 9037 / EuI1c</strain>
    </source>
</reference>
<keyword evidence="2" id="KW-1133">Transmembrane helix</keyword>
<feature type="transmembrane region" description="Helical" evidence="2">
    <location>
        <begin position="350"/>
        <end position="371"/>
    </location>
</feature>
<feature type="transmembrane region" description="Helical" evidence="2">
    <location>
        <begin position="315"/>
        <end position="338"/>
    </location>
</feature>
<dbReference type="Proteomes" id="UP000002484">
    <property type="component" value="Chromosome"/>
</dbReference>
<feature type="region of interest" description="Disordered" evidence="1">
    <location>
        <begin position="1"/>
        <end position="26"/>
    </location>
</feature>
<name>E3ITZ8_PSEI1</name>
<protein>
    <recommendedName>
        <fullName evidence="5">DUF3592 domain-containing protein</fullName>
    </recommendedName>
</protein>
<dbReference type="KEGG" id="fri:FraEuI1c_3176"/>
<evidence type="ECO:0000256" key="2">
    <source>
        <dbReference type="SAM" id="Phobius"/>
    </source>
</evidence>
<keyword evidence="4" id="KW-1185">Reference proteome</keyword>
<dbReference type="EMBL" id="CP002299">
    <property type="protein sequence ID" value="ADP81191.1"/>
    <property type="molecule type" value="Genomic_DNA"/>
</dbReference>
<dbReference type="InParanoid" id="E3ITZ8"/>
<gene>
    <name evidence="3" type="ordered locus">FraEuI1c_3176</name>
</gene>
<evidence type="ECO:0008006" key="5">
    <source>
        <dbReference type="Google" id="ProtNLM"/>
    </source>
</evidence>